<feature type="domain" description="Phosphogluconate dehydrogenase NAD-binding putative C-terminal" evidence="3">
    <location>
        <begin position="202"/>
        <end position="274"/>
    </location>
</feature>
<organism evidence="4 5">
    <name type="scientific">Zasmidium cellare</name>
    <name type="common">Wine cellar mold</name>
    <name type="synonym">Racodium cellare</name>
    <dbReference type="NCBI Taxonomy" id="395010"/>
    <lineage>
        <taxon>Eukaryota</taxon>
        <taxon>Fungi</taxon>
        <taxon>Dikarya</taxon>
        <taxon>Ascomycota</taxon>
        <taxon>Pezizomycotina</taxon>
        <taxon>Dothideomycetes</taxon>
        <taxon>Dothideomycetidae</taxon>
        <taxon>Mycosphaerellales</taxon>
        <taxon>Mycosphaerellaceae</taxon>
        <taxon>Zasmidium</taxon>
    </lineage>
</organism>
<dbReference type="Pfam" id="PF09130">
    <property type="entry name" value="DUF1932"/>
    <property type="match status" value="1"/>
</dbReference>
<dbReference type="Pfam" id="PF03446">
    <property type="entry name" value="NAD_binding_2"/>
    <property type="match status" value="1"/>
</dbReference>
<dbReference type="Proteomes" id="UP001305779">
    <property type="component" value="Unassembled WGS sequence"/>
</dbReference>
<evidence type="ECO:0000256" key="1">
    <source>
        <dbReference type="ARBA" id="ARBA00007598"/>
    </source>
</evidence>
<sequence>MALATLGIISIGDMGLGIARLAIANNYKVITNASDRSQATQDRAKRNSIALVDTDIDLCNQADYVLSIVPPRDAIATAQRIAKAVSHTNFNSRPNPLYFLDLNAISPKSSREIDSLFTHTPQIHFIDGGIIGGPPSLKQDGTWSKPSIPLSGPHTLPSTHLATLLNTRHINSTIGSATGLKMCFASLSKGFTALAIQSFTTAQNLGVLDELRTHLDEYAPSTRTKAEKGLTGMPPKAYRWVAEMEEIAETFEADGGFNDAESIFRSVARVYEFVADGTELGKETVEGRKRGLTAEDVAVLMREGAEKRKVKTD</sequence>
<evidence type="ECO:0000313" key="5">
    <source>
        <dbReference type="Proteomes" id="UP001305779"/>
    </source>
</evidence>
<evidence type="ECO:0000259" key="3">
    <source>
        <dbReference type="Pfam" id="PF09130"/>
    </source>
</evidence>
<evidence type="ECO:0008006" key="6">
    <source>
        <dbReference type="Google" id="ProtNLM"/>
    </source>
</evidence>
<evidence type="ECO:0000259" key="2">
    <source>
        <dbReference type="Pfam" id="PF03446"/>
    </source>
</evidence>
<accession>A0ABR0F1J7</accession>
<gene>
    <name evidence="4" type="ORF">PRZ48_001053</name>
</gene>
<name>A0ABR0F1J7_ZASCE</name>
<dbReference type="InterPro" id="IPR015814">
    <property type="entry name" value="Pgluconate_DH_NAD-bd_C"/>
</dbReference>
<keyword evidence="5" id="KW-1185">Reference proteome</keyword>
<reference evidence="4 5" key="1">
    <citation type="journal article" date="2023" name="G3 (Bethesda)">
        <title>A chromosome-level genome assembly of Zasmidium syzygii isolated from banana leaves.</title>
        <authorList>
            <person name="van Westerhoven A.C."/>
            <person name="Mehrabi R."/>
            <person name="Talebi R."/>
            <person name="Steentjes M.B.F."/>
            <person name="Corcolon B."/>
            <person name="Chong P.A."/>
            <person name="Kema G.H.J."/>
            <person name="Seidl M.F."/>
        </authorList>
    </citation>
    <scope>NUCLEOTIDE SEQUENCE [LARGE SCALE GENOMIC DNA]</scope>
    <source>
        <strain evidence="4 5">P124</strain>
    </source>
</reference>
<dbReference type="SUPFAM" id="SSF48179">
    <property type="entry name" value="6-phosphogluconate dehydrogenase C-terminal domain-like"/>
    <property type="match status" value="1"/>
</dbReference>
<dbReference type="PANTHER" id="PTHR43580:SF2">
    <property type="entry name" value="CYTOKINE-LIKE NUCLEAR FACTOR N-PAC"/>
    <property type="match status" value="1"/>
</dbReference>
<dbReference type="SUPFAM" id="SSF51735">
    <property type="entry name" value="NAD(P)-binding Rossmann-fold domains"/>
    <property type="match status" value="1"/>
</dbReference>
<dbReference type="Gene3D" id="3.40.50.720">
    <property type="entry name" value="NAD(P)-binding Rossmann-like Domain"/>
    <property type="match status" value="1"/>
</dbReference>
<dbReference type="InterPro" id="IPR008927">
    <property type="entry name" value="6-PGluconate_DH-like_C_sf"/>
</dbReference>
<dbReference type="InterPro" id="IPR051265">
    <property type="entry name" value="HIBADH-related_NP60_sf"/>
</dbReference>
<proteinExistence type="inferred from homology"/>
<dbReference type="InterPro" id="IPR036291">
    <property type="entry name" value="NAD(P)-bd_dom_sf"/>
</dbReference>
<comment type="caution">
    <text evidence="4">The sequence shown here is derived from an EMBL/GenBank/DDBJ whole genome shotgun (WGS) entry which is preliminary data.</text>
</comment>
<feature type="domain" description="6-phosphogluconate dehydrogenase NADP-binding" evidence="2">
    <location>
        <begin position="6"/>
        <end position="135"/>
    </location>
</feature>
<protein>
    <recommendedName>
        <fullName evidence="6">6-phosphogluconate dehydrogenase C-terminal domain-like protein</fullName>
    </recommendedName>
</protein>
<comment type="similarity">
    <text evidence="1">Belongs to the HIBADH-related family. NP60 subfamily.</text>
</comment>
<dbReference type="PANTHER" id="PTHR43580">
    <property type="entry name" value="OXIDOREDUCTASE GLYR1-RELATED"/>
    <property type="match status" value="1"/>
</dbReference>
<dbReference type="Gene3D" id="1.10.1040.10">
    <property type="entry name" value="N-(1-d-carboxylethyl)-l-norvaline Dehydrogenase, domain 2"/>
    <property type="match status" value="1"/>
</dbReference>
<dbReference type="EMBL" id="JAXOVC010000001">
    <property type="protein sequence ID" value="KAK4507318.1"/>
    <property type="molecule type" value="Genomic_DNA"/>
</dbReference>
<evidence type="ECO:0000313" key="4">
    <source>
        <dbReference type="EMBL" id="KAK4507318.1"/>
    </source>
</evidence>
<dbReference type="InterPro" id="IPR006115">
    <property type="entry name" value="6PGDH_NADP-bd"/>
</dbReference>
<dbReference type="InterPro" id="IPR013328">
    <property type="entry name" value="6PGD_dom2"/>
</dbReference>